<feature type="signal peptide" evidence="1">
    <location>
        <begin position="1"/>
        <end position="20"/>
    </location>
</feature>
<dbReference type="EMBL" id="FOHZ01000048">
    <property type="protein sequence ID" value="SET92790.1"/>
    <property type="molecule type" value="Genomic_DNA"/>
</dbReference>
<name>A0A1I0I8T3_9GAMM</name>
<feature type="chain" id="PRO_5011531772" evidence="1">
    <location>
        <begin position="21"/>
        <end position="226"/>
    </location>
</feature>
<evidence type="ECO:0000313" key="2">
    <source>
        <dbReference type="EMBL" id="SET92790.1"/>
    </source>
</evidence>
<keyword evidence="3" id="KW-1185">Reference proteome</keyword>
<organism evidence="2 3">
    <name type="scientific">Marinobacter segnicrescens</name>
    <dbReference type="NCBI Taxonomy" id="430453"/>
    <lineage>
        <taxon>Bacteria</taxon>
        <taxon>Pseudomonadati</taxon>
        <taxon>Pseudomonadota</taxon>
        <taxon>Gammaproteobacteria</taxon>
        <taxon>Pseudomonadales</taxon>
        <taxon>Marinobacteraceae</taxon>
        <taxon>Marinobacter</taxon>
    </lineage>
</organism>
<proteinExistence type="predicted"/>
<gene>
    <name evidence="2" type="ORF">SAMN04487962_1482</name>
</gene>
<dbReference type="RefSeq" id="WP_143066668.1">
    <property type="nucleotide sequence ID" value="NZ_FOHZ01000048.1"/>
</dbReference>
<keyword evidence="1" id="KW-0732">Signal</keyword>
<dbReference type="AlphaFoldDB" id="A0A1I0I8T3"/>
<dbReference type="Proteomes" id="UP000198762">
    <property type="component" value="Unassembled WGS sequence"/>
</dbReference>
<accession>A0A1I0I8T3</accession>
<dbReference type="OrthoDB" id="8828485at2"/>
<evidence type="ECO:0000313" key="3">
    <source>
        <dbReference type="Proteomes" id="UP000198762"/>
    </source>
</evidence>
<sequence length="226" mass="24919">MKNLASSLFYLFILTSNAQADDINVWFKTFIPSSVGKEIPSVSEKVISTDNFLINCFSTDDRYFSADRDASARLTAWLKLSTEDRSYYDFGGESGVTKEYKCDTGEFVESARASFSEGFTGTLESSNDIERAFKFKVNTANPLIMSAVSPDIDAEISLKETRDASTGAYTYEVSGKVDAFPAFEMYLEHNGILHTIFQINPEDGATPANLFGEANRDVGSTTITLP</sequence>
<reference evidence="3" key="1">
    <citation type="submission" date="2016-10" db="EMBL/GenBank/DDBJ databases">
        <authorList>
            <person name="Varghese N."/>
            <person name="Submissions S."/>
        </authorList>
    </citation>
    <scope>NUCLEOTIDE SEQUENCE [LARGE SCALE GENOMIC DNA]</scope>
    <source>
        <strain evidence="3">CGMCC 1.6489</strain>
    </source>
</reference>
<evidence type="ECO:0000256" key="1">
    <source>
        <dbReference type="SAM" id="SignalP"/>
    </source>
</evidence>
<protein>
    <submittedName>
        <fullName evidence="2">Uncharacterized protein</fullName>
    </submittedName>
</protein>